<comment type="caution">
    <text evidence="1">The sequence shown here is derived from an EMBL/GenBank/DDBJ whole genome shotgun (WGS) entry which is preliminary data.</text>
</comment>
<evidence type="ECO:0008006" key="3">
    <source>
        <dbReference type="Google" id="ProtNLM"/>
    </source>
</evidence>
<accession>A4E8P6</accession>
<evidence type="ECO:0000313" key="1">
    <source>
        <dbReference type="EMBL" id="EBA40261.1"/>
    </source>
</evidence>
<reference evidence="1 2" key="2">
    <citation type="submission" date="2007-04" db="EMBL/GenBank/DDBJ databases">
        <authorList>
            <person name="Fulton L."/>
            <person name="Clifton S."/>
            <person name="Fulton B."/>
            <person name="Xu J."/>
            <person name="Minx P."/>
            <person name="Mardis E.R."/>
            <person name="Wilson R.K."/>
        </authorList>
    </citation>
    <scope>NUCLEOTIDE SEQUENCE [LARGE SCALE GENOMIC DNA]</scope>
    <source>
        <strain evidence="2">ATCC 25986 / DSM 3979 / JCM 10188 / KCTC 3647 / NCTC 11838 / VPI 1003</strain>
    </source>
</reference>
<sequence length="692" mass="73138">MRMRGAQVDLERKARLAQTFQHGKVLGHGQELLDARRNLGTDALALGDVLFARQDKLVDRQESLGDDLAHALAHVADAQGKQYATERLALGLVELDDNFLGRLEAHRNGVALLDALFAVGAGIGAPRVQAGDVVNRELVEVRDIVDQAGGDHLVDDLVAQAVDVHAAAAHPVEQALLELRGAVDGDAAVGDLAVLVDHGAAAHGADLGHLPVDRIGRALIEHRAHDLGDYVACLMHDDGVALAHVFATDLVDVVQRGARDGGAGDRHRIELGDRREHTGAAHLDANFAQDGLLFLGRELKGNGPARRAGGKAQVELLLKAVDLYDHAVDVVVQVTAMLEGLGAELVDLGRRGTTSHVRVDAKAGATQPIEELALAVNVQRIGIGDGIDKGGQVAARCDLGVLLAQAAGSGVARVSKGVASLGIGLFIQANKAALGHIDLAAYLNGALAVGAHMSERRLGQVHGHVLDGADVERHVLARGAIATCGRTYEGAVLVGKGYAQTVNLKLTGIGDVAGAERILGALEPCVEFVQIHGIVHGIHACHVRNRRKLLAHVAAHALGIAVGRHQIGIGRLDFLQFNEHFVKGGIRDLGRIEHVVAIGVVIELVAQLGRTRCRLGMGVGRCGGFRGRGRFGIDVHAVAKQARLLHSGTPSLDFKRIQEYHRSKRGRIAVSNRTESAAARRGWTVSSDTYKS</sequence>
<gene>
    <name evidence="1" type="ORF">COLAER_00786</name>
</gene>
<organism evidence="1 2">
    <name type="scientific">Collinsella aerofaciens (strain ATCC 25986 / DSM 3979 / JCM 10188 / KCTC 3647 / NCTC 11838 / VPI 1003)</name>
    <dbReference type="NCBI Taxonomy" id="411903"/>
    <lineage>
        <taxon>Bacteria</taxon>
        <taxon>Bacillati</taxon>
        <taxon>Actinomycetota</taxon>
        <taxon>Coriobacteriia</taxon>
        <taxon>Coriobacteriales</taxon>
        <taxon>Coriobacteriaceae</taxon>
        <taxon>Collinsella</taxon>
    </lineage>
</organism>
<protein>
    <recommendedName>
        <fullName evidence="3">NAD-specific glutamate dehydrogenase</fullName>
    </recommendedName>
</protein>
<proteinExistence type="predicted"/>
<dbReference type="Proteomes" id="UP000002979">
    <property type="component" value="Unassembled WGS sequence"/>
</dbReference>
<evidence type="ECO:0000313" key="2">
    <source>
        <dbReference type="Proteomes" id="UP000002979"/>
    </source>
</evidence>
<dbReference type="AlphaFoldDB" id="A4E8P6"/>
<name>A4E8P6_COLAA</name>
<reference evidence="1 2" key="1">
    <citation type="submission" date="2007-01" db="EMBL/GenBank/DDBJ databases">
        <title>Draft genome sequence of Collinsella aerofaciens (ATCC 25986).</title>
        <authorList>
            <person name="Sudarsanam P."/>
            <person name="Ley R."/>
            <person name="Guruge J."/>
            <person name="Turnbaugh P.J."/>
            <person name="Mahowald M."/>
            <person name="Liep D."/>
            <person name="Gordon J."/>
        </authorList>
    </citation>
    <scope>NUCLEOTIDE SEQUENCE [LARGE SCALE GENOMIC DNA]</scope>
    <source>
        <strain evidence="2">ATCC 25986 / DSM 3979 / JCM 10188 / KCTC 3647 / NCTC 11838 / VPI 1003</strain>
    </source>
</reference>
<dbReference type="EMBL" id="AAVN02000002">
    <property type="protein sequence ID" value="EBA40261.1"/>
    <property type="molecule type" value="Genomic_DNA"/>
</dbReference>